<dbReference type="InParanoid" id="A0A409W6L1"/>
<feature type="compositionally biased region" description="Basic and acidic residues" evidence="1">
    <location>
        <begin position="76"/>
        <end position="121"/>
    </location>
</feature>
<dbReference type="EMBL" id="NHYE01005360">
    <property type="protein sequence ID" value="PPQ74146.1"/>
    <property type="molecule type" value="Genomic_DNA"/>
</dbReference>
<accession>A0A409W6L1</accession>
<evidence type="ECO:0000256" key="1">
    <source>
        <dbReference type="SAM" id="MobiDB-lite"/>
    </source>
</evidence>
<keyword evidence="3" id="KW-1185">Reference proteome</keyword>
<evidence type="ECO:0000313" key="3">
    <source>
        <dbReference type="Proteomes" id="UP000284706"/>
    </source>
</evidence>
<feature type="compositionally biased region" description="Polar residues" evidence="1">
    <location>
        <begin position="161"/>
        <end position="177"/>
    </location>
</feature>
<comment type="caution">
    <text evidence="2">The sequence shown here is derived from an EMBL/GenBank/DDBJ whole genome shotgun (WGS) entry which is preliminary data.</text>
</comment>
<feature type="compositionally biased region" description="Polar residues" evidence="1">
    <location>
        <begin position="1"/>
        <end position="12"/>
    </location>
</feature>
<reference evidence="2 3" key="1">
    <citation type="journal article" date="2018" name="Evol. Lett.">
        <title>Horizontal gene cluster transfer increased hallucinogenic mushroom diversity.</title>
        <authorList>
            <person name="Reynolds H.T."/>
            <person name="Vijayakumar V."/>
            <person name="Gluck-Thaler E."/>
            <person name="Korotkin H.B."/>
            <person name="Matheny P.B."/>
            <person name="Slot J.C."/>
        </authorList>
    </citation>
    <scope>NUCLEOTIDE SEQUENCE [LARGE SCALE GENOMIC DNA]</scope>
    <source>
        <strain evidence="2 3">SRW20</strain>
    </source>
</reference>
<sequence>MEAHPISSSDQSWYKPRGYAQAMNPGSGNNASDEPLAHQSRSKLTKAQVGRAESYSPGSNHTRTSDNGNGQTMNIKRPEASYDRKERKRRPDAWDYIPLDDHPRGNSEEATRSGQRTRQEVLKQSPQSNHNANANGNTQGRTFSYYVDPQEPDANGDITRNPVQQEQTGYPRTNSMALTEGGGSRRELKHPIDQCYAVILKYMP</sequence>
<gene>
    <name evidence="2" type="ORF">CVT26_007146</name>
</gene>
<dbReference type="Proteomes" id="UP000284706">
    <property type="component" value="Unassembled WGS sequence"/>
</dbReference>
<name>A0A409W6L1_9AGAR</name>
<feature type="compositionally biased region" description="Polar residues" evidence="1">
    <location>
        <begin position="56"/>
        <end position="74"/>
    </location>
</feature>
<proteinExistence type="predicted"/>
<feature type="region of interest" description="Disordered" evidence="1">
    <location>
        <begin position="1"/>
        <end position="186"/>
    </location>
</feature>
<dbReference type="AlphaFoldDB" id="A0A409W6L1"/>
<feature type="compositionally biased region" description="Polar residues" evidence="1">
    <location>
        <begin position="122"/>
        <end position="142"/>
    </location>
</feature>
<organism evidence="2 3">
    <name type="scientific">Gymnopilus dilepis</name>
    <dbReference type="NCBI Taxonomy" id="231916"/>
    <lineage>
        <taxon>Eukaryota</taxon>
        <taxon>Fungi</taxon>
        <taxon>Dikarya</taxon>
        <taxon>Basidiomycota</taxon>
        <taxon>Agaricomycotina</taxon>
        <taxon>Agaricomycetes</taxon>
        <taxon>Agaricomycetidae</taxon>
        <taxon>Agaricales</taxon>
        <taxon>Agaricineae</taxon>
        <taxon>Hymenogastraceae</taxon>
        <taxon>Gymnopilus</taxon>
    </lineage>
</organism>
<protein>
    <submittedName>
        <fullName evidence="2">Uncharacterized protein</fullName>
    </submittedName>
</protein>
<evidence type="ECO:0000313" key="2">
    <source>
        <dbReference type="EMBL" id="PPQ74146.1"/>
    </source>
</evidence>